<proteinExistence type="predicted"/>
<reference evidence="2 3" key="1">
    <citation type="submission" date="2013-09" db="EMBL/GenBank/DDBJ databases">
        <title>Complete genome sequence of Corynebacterium doosanense CAU 212(T) (=DSM 45436(T)), isolated from activated sludge.</title>
        <authorList>
            <person name="Schaffert L."/>
            <person name="Albersmeier A."/>
            <person name="Kalinowski J."/>
            <person name="Ruckert C."/>
        </authorList>
    </citation>
    <scope>NUCLEOTIDE SEQUENCE [LARGE SCALE GENOMIC DNA]</scope>
    <source>
        <strain evidence="2 3">CAU 212</strain>
    </source>
</reference>
<dbReference type="InterPro" id="IPR029058">
    <property type="entry name" value="AB_hydrolase_fold"/>
</dbReference>
<evidence type="ECO:0000313" key="3">
    <source>
        <dbReference type="Proteomes" id="UP000029914"/>
    </source>
</evidence>
<dbReference type="OrthoDB" id="5969911at2"/>
<dbReference type="AlphaFoldDB" id="A0A097IIH6"/>
<organism evidence="2 3">
    <name type="scientific">Corynebacterium doosanense CAU 212 = DSM 45436</name>
    <dbReference type="NCBI Taxonomy" id="558173"/>
    <lineage>
        <taxon>Bacteria</taxon>
        <taxon>Bacillati</taxon>
        <taxon>Actinomycetota</taxon>
        <taxon>Actinomycetes</taxon>
        <taxon>Mycobacteriales</taxon>
        <taxon>Corynebacteriaceae</taxon>
        <taxon>Corynebacterium</taxon>
    </lineage>
</organism>
<accession>A0A097IIH6</accession>
<dbReference type="RefSeq" id="WP_018022116.1">
    <property type="nucleotide sequence ID" value="NZ_AQUX01000005.1"/>
</dbReference>
<dbReference type="ESTHER" id="9cory-a0a097iih6">
    <property type="family name" value="Duf_1023"/>
</dbReference>
<feature type="domain" description="DUF1023" evidence="1">
    <location>
        <begin position="179"/>
        <end position="332"/>
    </location>
</feature>
<dbReference type="Gene3D" id="3.40.50.1820">
    <property type="entry name" value="alpha/beta hydrolase"/>
    <property type="match status" value="1"/>
</dbReference>
<dbReference type="EMBL" id="CP006764">
    <property type="protein sequence ID" value="AIT61942.1"/>
    <property type="molecule type" value="Genomic_DNA"/>
</dbReference>
<dbReference type="KEGG" id="cdo:CDOO_12260"/>
<sequence>MNATTFFTAAASLRSAAAVVSDERGRVAAETRALAAVGTGEALRVLQERLRRLDSPLEQRETQLRGVAEVLEQSGILARVLEKAVAVLEPAVDSSPTAAALLRQLDSMGTALDVMCAQQISRLCAPTADPGGLGWADYPDLGVDDLHELNLLTAPDTVRVLAAAHPDLRILETPDGGLVAAVGDLETADSVITYVAGVGSSDPTGWSVQVDRTRDLARATGGPTAAGVLWLGYPAPESLGQALQHSPARAAGQELAEFQAELARRRPDQQRSVLGYSYGSVVVGEAARRGLDADDVILLASPGVGVGSVAEMELHGENPRVHVFTSPGDPISLLTGPRGGVHGVDPGSPGFGARPWDPGVTGDHNSYFDSPDFLAAVGEAVRAP</sequence>
<evidence type="ECO:0000259" key="1">
    <source>
        <dbReference type="Pfam" id="PF06259"/>
    </source>
</evidence>
<dbReference type="eggNOG" id="COG1075">
    <property type="taxonomic scope" value="Bacteria"/>
</dbReference>
<dbReference type="Pfam" id="PF06259">
    <property type="entry name" value="Abhydrolase_8"/>
    <property type="match status" value="1"/>
</dbReference>
<name>A0A097IIH6_9CORY</name>
<keyword evidence="3" id="KW-1185">Reference proteome</keyword>
<gene>
    <name evidence="2" type="ORF">CDOO_12260</name>
</gene>
<dbReference type="STRING" id="558173.CDOO_12260"/>
<dbReference type="HOGENOM" id="CLU_059711_0_0_11"/>
<protein>
    <recommendedName>
        <fullName evidence="1">DUF1023 domain-containing protein</fullName>
    </recommendedName>
</protein>
<evidence type="ECO:0000313" key="2">
    <source>
        <dbReference type="EMBL" id="AIT61942.1"/>
    </source>
</evidence>
<dbReference type="Proteomes" id="UP000029914">
    <property type="component" value="Chromosome"/>
</dbReference>
<dbReference type="InterPro" id="IPR010427">
    <property type="entry name" value="DUF1023"/>
</dbReference>
<dbReference type="SUPFAM" id="SSF53474">
    <property type="entry name" value="alpha/beta-Hydrolases"/>
    <property type="match status" value="1"/>
</dbReference>